<dbReference type="GO" id="GO:0006793">
    <property type="term" value="P:phosphorus metabolic process"/>
    <property type="evidence" value="ECO:0007669"/>
    <property type="project" value="InterPro"/>
</dbReference>
<comment type="caution">
    <text evidence="6">The sequence shown here is derived from an EMBL/GenBank/DDBJ whole genome shotgun (WGS) entry which is preliminary data.</text>
</comment>
<comment type="similarity">
    <text evidence="1 4">Belongs to the polyphosphate kinase 2 (PPK2) family. Class I subfamily.</text>
</comment>
<dbReference type="PIRSF" id="PIRSF028756">
    <property type="entry name" value="PPK2_prd"/>
    <property type="match status" value="1"/>
</dbReference>
<name>A0A6M0K3T1_9GAMM</name>
<dbReference type="PANTHER" id="PTHR34383:SF1">
    <property type="entry name" value="ADP-POLYPHOSPHATE PHOSPHOTRANSFERASE"/>
    <property type="match status" value="1"/>
</dbReference>
<organism evidence="6 7">
    <name type="scientific">Thiorhodococcus minor</name>
    <dbReference type="NCBI Taxonomy" id="57489"/>
    <lineage>
        <taxon>Bacteria</taxon>
        <taxon>Pseudomonadati</taxon>
        <taxon>Pseudomonadota</taxon>
        <taxon>Gammaproteobacteria</taxon>
        <taxon>Chromatiales</taxon>
        <taxon>Chromatiaceae</taxon>
        <taxon>Thiorhodococcus</taxon>
    </lineage>
</organism>
<dbReference type="NCBIfam" id="TIGR03707">
    <property type="entry name" value="PPK2_P_aer"/>
    <property type="match status" value="1"/>
</dbReference>
<dbReference type="Pfam" id="PF03976">
    <property type="entry name" value="PPK2"/>
    <property type="match status" value="1"/>
</dbReference>
<evidence type="ECO:0000256" key="3">
    <source>
        <dbReference type="ARBA" id="ARBA00022777"/>
    </source>
</evidence>
<dbReference type="PANTHER" id="PTHR34383">
    <property type="entry name" value="POLYPHOSPHATE:AMP PHOSPHOTRANSFERASE-RELATED"/>
    <property type="match status" value="1"/>
</dbReference>
<comment type="function">
    <text evidence="4">Uses inorganic polyphosphate (polyP) as a donor to convert GDP to GTP or ADP to ATP.</text>
</comment>
<gene>
    <name evidence="6" type="primary">ppk2</name>
    <name evidence="6" type="ORF">G3446_19640</name>
</gene>
<evidence type="ECO:0000256" key="1">
    <source>
        <dbReference type="ARBA" id="ARBA00009924"/>
    </source>
</evidence>
<dbReference type="Gene3D" id="3.40.50.300">
    <property type="entry name" value="P-loop containing nucleotide triphosphate hydrolases"/>
    <property type="match status" value="1"/>
</dbReference>
<feature type="domain" description="Polyphosphate kinase-2-related" evidence="5">
    <location>
        <begin position="51"/>
        <end position="277"/>
    </location>
</feature>
<dbReference type="EC" id="2.7.4.-" evidence="4"/>
<comment type="subunit">
    <text evidence="4">Homotetramer.</text>
</comment>
<protein>
    <recommendedName>
        <fullName evidence="4">ADP/GDP-polyphosphate phosphotransferase</fullName>
        <ecNumber evidence="4">2.7.4.-</ecNumber>
    </recommendedName>
    <alternativeName>
        <fullName evidence="4">Polyphosphate kinase PPK2</fullName>
    </alternativeName>
</protein>
<evidence type="ECO:0000313" key="7">
    <source>
        <dbReference type="Proteomes" id="UP000483379"/>
    </source>
</evidence>
<dbReference type="GO" id="GO:0008976">
    <property type="term" value="F:polyphosphate kinase activity"/>
    <property type="evidence" value="ECO:0007669"/>
    <property type="project" value="UniProtKB-UniRule"/>
</dbReference>
<evidence type="ECO:0000313" key="6">
    <source>
        <dbReference type="EMBL" id="NEV64069.1"/>
    </source>
</evidence>
<dbReference type="SUPFAM" id="SSF52540">
    <property type="entry name" value="P-loop containing nucleoside triphosphate hydrolases"/>
    <property type="match status" value="1"/>
</dbReference>
<dbReference type="AlphaFoldDB" id="A0A6M0K3T1"/>
<evidence type="ECO:0000256" key="2">
    <source>
        <dbReference type="ARBA" id="ARBA00022679"/>
    </source>
</evidence>
<keyword evidence="3 4" id="KW-0418">Kinase</keyword>
<evidence type="ECO:0000259" key="5">
    <source>
        <dbReference type="Pfam" id="PF03976"/>
    </source>
</evidence>
<dbReference type="InterPro" id="IPR016898">
    <property type="entry name" value="Polyphosphate_phosphotransfera"/>
</dbReference>
<reference evidence="6 7" key="1">
    <citation type="submission" date="2020-02" db="EMBL/GenBank/DDBJ databases">
        <title>Genome sequences of Thiorhodococcus mannitoliphagus and Thiorhodococcus minor, purple sulfur photosynthetic bacteria in the gammaproteobacterial family, Chromatiaceae.</title>
        <authorList>
            <person name="Aviles F.A."/>
            <person name="Meyer T.E."/>
            <person name="Kyndt J.A."/>
        </authorList>
    </citation>
    <scope>NUCLEOTIDE SEQUENCE [LARGE SCALE GENOMIC DNA]</scope>
    <source>
        <strain evidence="6 7">DSM 11518</strain>
    </source>
</reference>
<dbReference type="EMBL" id="JAAIJQ010000073">
    <property type="protein sequence ID" value="NEV64069.1"/>
    <property type="molecule type" value="Genomic_DNA"/>
</dbReference>
<dbReference type="RefSeq" id="WP_164454599.1">
    <property type="nucleotide sequence ID" value="NZ_JAAIJQ010000073.1"/>
</dbReference>
<dbReference type="InterPro" id="IPR022488">
    <property type="entry name" value="PPK2-related"/>
</dbReference>
<sequence>MSTDDGQFEGMDWLRAELEDALDEDYELEISEPALSMELRKIYKRRHPDTLDRRAYFEALLTLQAELIKLQDWVEHTGEKIAVIFEGRDAAGKGGVIKRITQRLNPRVCRVIALSKPSERERTQWYFQRYVPHLPAGGEIVLFDRSWYNRSGVERVMGFASPDQVEQFFQDVPEFERMLVRSGIRLIKYWFSITDEEQQLRFLMRIHDPLKQWKLSPMDLQSRVRWEAYTKAKEETLARTNTPEAPWFIVEANDKKRARLNCIHHLLDQIPYEEVSHEPIGLPDRIFNPDYERETLPPELHVPKRY</sequence>
<keyword evidence="2 4" id="KW-0808">Transferase</keyword>
<proteinExistence type="inferred from homology"/>
<dbReference type="InterPro" id="IPR027417">
    <property type="entry name" value="P-loop_NTPase"/>
</dbReference>
<dbReference type="InterPro" id="IPR022486">
    <property type="entry name" value="PPK2_PA0141"/>
</dbReference>
<dbReference type="Proteomes" id="UP000483379">
    <property type="component" value="Unassembled WGS sequence"/>
</dbReference>
<accession>A0A6M0K3T1</accession>
<evidence type="ECO:0000256" key="4">
    <source>
        <dbReference type="RuleBase" id="RU369062"/>
    </source>
</evidence>
<keyword evidence="7" id="KW-1185">Reference proteome</keyword>